<dbReference type="GO" id="GO:0005829">
    <property type="term" value="C:cytosol"/>
    <property type="evidence" value="ECO:0007669"/>
    <property type="project" value="TreeGrafter"/>
</dbReference>
<dbReference type="AlphaFoldDB" id="A0A3B0SNU2"/>
<proteinExistence type="inferred from homology"/>
<dbReference type="CDD" id="cd01714">
    <property type="entry name" value="ETF_beta"/>
    <property type="match status" value="1"/>
</dbReference>
<evidence type="ECO:0000256" key="1">
    <source>
        <dbReference type="ARBA" id="ARBA00007557"/>
    </source>
</evidence>
<name>A0A3B0SNU2_9ZZZZ</name>
<organism evidence="5">
    <name type="scientific">hydrothermal vent metagenome</name>
    <dbReference type="NCBI Taxonomy" id="652676"/>
    <lineage>
        <taxon>unclassified sequences</taxon>
        <taxon>metagenomes</taxon>
        <taxon>ecological metagenomes</taxon>
    </lineage>
</organism>
<evidence type="ECO:0000259" key="4">
    <source>
        <dbReference type="SMART" id="SM00893"/>
    </source>
</evidence>
<dbReference type="GO" id="GO:0009055">
    <property type="term" value="F:electron transfer activity"/>
    <property type="evidence" value="ECO:0007669"/>
    <property type="project" value="InterPro"/>
</dbReference>
<keyword evidence="2" id="KW-0813">Transport</keyword>
<feature type="domain" description="Electron transfer flavoprotein alpha/beta-subunit N-terminal" evidence="4">
    <location>
        <begin position="24"/>
        <end position="211"/>
    </location>
</feature>
<dbReference type="Pfam" id="PF01012">
    <property type="entry name" value="ETF"/>
    <property type="match status" value="1"/>
</dbReference>
<evidence type="ECO:0000256" key="2">
    <source>
        <dbReference type="ARBA" id="ARBA00022448"/>
    </source>
</evidence>
<dbReference type="PANTHER" id="PTHR21294">
    <property type="entry name" value="ELECTRON TRANSFER FLAVOPROTEIN BETA-SUBUNIT"/>
    <property type="match status" value="1"/>
</dbReference>
<accession>A0A3B0SNU2</accession>
<dbReference type="Gene3D" id="3.40.50.620">
    <property type="entry name" value="HUPs"/>
    <property type="match status" value="1"/>
</dbReference>
<dbReference type="InterPro" id="IPR012255">
    <property type="entry name" value="ETF_b"/>
</dbReference>
<evidence type="ECO:0000313" key="5">
    <source>
        <dbReference type="EMBL" id="VAW07485.1"/>
    </source>
</evidence>
<dbReference type="PANTHER" id="PTHR21294:SF8">
    <property type="entry name" value="ELECTRON TRANSFER FLAVOPROTEIN SUBUNIT BETA"/>
    <property type="match status" value="1"/>
</dbReference>
<dbReference type="SMART" id="SM00893">
    <property type="entry name" value="ETF"/>
    <property type="match status" value="1"/>
</dbReference>
<reference evidence="5" key="1">
    <citation type="submission" date="2018-06" db="EMBL/GenBank/DDBJ databases">
        <authorList>
            <person name="Zhirakovskaya E."/>
        </authorList>
    </citation>
    <scope>NUCLEOTIDE SEQUENCE</scope>
</reference>
<dbReference type="EMBL" id="UOEI01000530">
    <property type="protein sequence ID" value="VAW07485.1"/>
    <property type="molecule type" value="Genomic_DNA"/>
</dbReference>
<dbReference type="InterPro" id="IPR033948">
    <property type="entry name" value="ETF_beta_N"/>
</dbReference>
<sequence length="252" mass="26482">MNIAVCVKQIPDPATPYELDGENHWVVRPNDQVLDDTDRVGVEVGLQLAEATEGTVTLFSMSPSGSLQGIRQALAMGADKAVLVDDAALKGSDALTTARILSAAVQREGFDLVITGTESTDGYSGVVPQMMSELLDVPCLSFARGFSVADDTVTIERQTASGYETVTSPLPAVVAVTAGAVEPRYPTFKGIMQAKSKPVDTTTAADLGVEPVVTQTVTAVEPVASRAAGELVEDDGEAYLKIVELLEQVKVI</sequence>
<dbReference type="InterPro" id="IPR014729">
    <property type="entry name" value="Rossmann-like_a/b/a_fold"/>
</dbReference>
<comment type="similarity">
    <text evidence="1">Belongs to the ETF beta-subunit/FixA family.</text>
</comment>
<protein>
    <submittedName>
        <fullName evidence="5">Electron transfer flavoprotein, beta subunit</fullName>
    </submittedName>
</protein>
<evidence type="ECO:0000256" key="3">
    <source>
        <dbReference type="ARBA" id="ARBA00022982"/>
    </source>
</evidence>
<keyword evidence="3" id="KW-0249">Electron transport</keyword>
<dbReference type="InterPro" id="IPR014730">
    <property type="entry name" value="ETF_a/b_N"/>
</dbReference>
<dbReference type="SUPFAM" id="SSF52402">
    <property type="entry name" value="Adenine nucleotide alpha hydrolases-like"/>
    <property type="match status" value="1"/>
</dbReference>
<dbReference type="PIRSF" id="PIRSF000090">
    <property type="entry name" value="Beta-ETF"/>
    <property type="match status" value="1"/>
</dbReference>
<gene>
    <name evidence="5" type="ORF">MNBD_ACTINO01-672</name>
</gene>